<evidence type="ECO:0000313" key="2">
    <source>
        <dbReference type="Proteomes" id="UP000317171"/>
    </source>
</evidence>
<proteinExistence type="predicted"/>
<dbReference type="AlphaFoldDB" id="A0A517RPE1"/>
<evidence type="ECO:0000313" key="1">
    <source>
        <dbReference type="EMBL" id="QDT45725.1"/>
    </source>
</evidence>
<dbReference type="RefSeq" id="WP_145222641.1">
    <property type="nucleotide sequence ID" value="NZ_CP036269.1"/>
</dbReference>
<organism evidence="1 2">
    <name type="scientific">Gimesia alba</name>
    <dbReference type="NCBI Taxonomy" id="2527973"/>
    <lineage>
        <taxon>Bacteria</taxon>
        <taxon>Pseudomonadati</taxon>
        <taxon>Planctomycetota</taxon>
        <taxon>Planctomycetia</taxon>
        <taxon>Planctomycetales</taxon>
        <taxon>Planctomycetaceae</taxon>
        <taxon>Gimesia</taxon>
    </lineage>
</organism>
<keyword evidence="2" id="KW-1185">Reference proteome</keyword>
<reference evidence="1 2" key="1">
    <citation type="submission" date="2019-02" db="EMBL/GenBank/DDBJ databases">
        <title>Deep-cultivation of Planctomycetes and their phenomic and genomic characterization uncovers novel biology.</title>
        <authorList>
            <person name="Wiegand S."/>
            <person name="Jogler M."/>
            <person name="Boedeker C."/>
            <person name="Pinto D."/>
            <person name="Vollmers J."/>
            <person name="Rivas-Marin E."/>
            <person name="Kohn T."/>
            <person name="Peeters S.H."/>
            <person name="Heuer A."/>
            <person name="Rast P."/>
            <person name="Oberbeckmann S."/>
            <person name="Bunk B."/>
            <person name="Jeske O."/>
            <person name="Meyerdierks A."/>
            <person name="Storesund J.E."/>
            <person name="Kallscheuer N."/>
            <person name="Luecker S."/>
            <person name="Lage O.M."/>
            <person name="Pohl T."/>
            <person name="Merkel B.J."/>
            <person name="Hornburger P."/>
            <person name="Mueller R.-W."/>
            <person name="Bruemmer F."/>
            <person name="Labrenz M."/>
            <person name="Spormann A.M."/>
            <person name="Op den Camp H."/>
            <person name="Overmann J."/>
            <person name="Amann R."/>
            <person name="Jetten M.S.M."/>
            <person name="Mascher T."/>
            <person name="Medema M.H."/>
            <person name="Devos D.P."/>
            <person name="Kaster A.-K."/>
            <person name="Ovreas L."/>
            <person name="Rohde M."/>
            <person name="Galperin M.Y."/>
            <person name="Jogler C."/>
        </authorList>
    </citation>
    <scope>NUCLEOTIDE SEQUENCE [LARGE SCALE GENOMIC DNA]</scope>
    <source>
        <strain evidence="1 2">Pan241w</strain>
    </source>
</reference>
<accession>A0A517RPE1</accession>
<sequence>MPKRACCYLFLVLCYVSLQLETVSAEEAKQKPAVDQKTNTQTYEAMLYELGAFPVNKLTRPYFNQGRPGEVYANKGRRGDVHGWLPPERVRKGGYLTASEKKRYGIPKASLPYQRYLSLIDIGTYQKTKDPLLHSIIQFVFDELHERKVKSPTPGAILSVYQPSKEWDHKFLWQLKSEALSGPDVARLYQRYRVPLLLRCLSLPEKEPENYVRFLEQISSDKGLHGGYRFEAYKQLYAWDQEQYRSGYKAFLIKQTEQTPDVLDRCFMNEALLKLGDEDCFAVVRRSLVTDPIYDVRISILRNLKKLDLQHLFLDPIQVLAEEKAKECRHYWHFGNGPGMDVGETEMYHLLKGLLFVSSKRDLSEETVQKIQHARATLEVKKQERRDASGLRGLNR</sequence>
<dbReference type="Proteomes" id="UP000317171">
    <property type="component" value="Chromosome"/>
</dbReference>
<dbReference type="OrthoDB" id="9818260at2"/>
<dbReference type="KEGG" id="gaz:Pan241w_58530"/>
<gene>
    <name evidence="1" type="ORF">Pan241w_58530</name>
</gene>
<dbReference type="EMBL" id="CP036269">
    <property type="protein sequence ID" value="QDT45725.1"/>
    <property type="molecule type" value="Genomic_DNA"/>
</dbReference>
<protein>
    <submittedName>
        <fullName evidence="1">Uncharacterized protein</fullName>
    </submittedName>
</protein>
<name>A0A517RPE1_9PLAN</name>